<feature type="transmembrane region" description="Helical" evidence="1">
    <location>
        <begin position="44"/>
        <end position="63"/>
    </location>
</feature>
<feature type="transmembrane region" description="Helical" evidence="1">
    <location>
        <begin position="20"/>
        <end position="38"/>
    </location>
</feature>
<keyword evidence="1" id="KW-0812">Transmembrane</keyword>
<evidence type="ECO:0000256" key="1">
    <source>
        <dbReference type="SAM" id="Phobius"/>
    </source>
</evidence>
<gene>
    <name evidence="2" type="ORF">JL2886_02779</name>
</gene>
<dbReference type="EMBL" id="CP015124">
    <property type="protein sequence ID" value="ANP37665.1"/>
    <property type="molecule type" value="Genomic_DNA"/>
</dbReference>
<evidence type="ECO:0008006" key="4">
    <source>
        <dbReference type="Google" id="ProtNLM"/>
    </source>
</evidence>
<sequence length="131" mass="14068">MQQGTDEISFTPDRSAYIRAHAWMAAFAMAAGMGLLWAAGNPHIWTGAIGGLAAIALRGWYLASEEMAVVWRIADGVLTGPAERRVPLGEIETARSMGSYVQIITRGGDKHLIKYQANPAATLSAIERARA</sequence>
<dbReference type="AlphaFoldDB" id="A0A1B0ZU31"/>
<organism evidence="2 3">
    <name type="scientific">Phaeobacter gallaeciensis</name>
    <dbReference type="NCBI Taxonomy" id="60890"/>
    <lineage>
        <taxon>Bacteria</taxon>
        <taxon>Pseudomonadati</taxon>
        <taxon>Pseudomonadota</taxon>
        <taxon>Alphaproteobacteria</taxon>
        <taxon>Rhodobacterales</taxon>
        <taxon>Roseobacteraceae</taxon>
        <taxon>Phaeobacter</taxon>
    </lineage>
</organism>
<keyword evidence="3" id="KW-1185">Reference proteome</keyword>
<keyword evidence="1" id="KW-1133">Transmembrane helix</keyword>
<dbReference type="RefSeq" id="WP_065272455.1">
    <property type="nucleotide sequence ID" value="NZ_CP015124.1"/>
</dbReference>
<dbReference type="Proteomes" id="UP000092565">
    <property type="component" value="Chromosome"/>
</dbReference>
<proteinExistence type="predicted"/>
<accession>A0A1B0ZU31</accession>
<keyword evidence="1" id="KW-0472">Membrane</keyword>
<evidence type="ECO:0000313" key="2">
    <source>
        <dbReference type="EMBL" id="ANP37665.1"/>
    </source>
</evidence>
<evidence type="ECO:0000313" key="3">
    <source>
        <dbReference type="Proteomes" id="UP000092565"/>
    </source>
</evidence>
<protein>
    <recommendedName>
        <fullName evidence="4">PH domain-containing protein</fullName>
    </recommendedName>
</protein>
<dbReference type="PATRIC" id="fig|60890.4.peg.2707"/>
<name>A0A1B0ZU31_9RHOB</name>
<reference evidence="2 3" key="1">
    <citation type="submission" date="2016-04" db="EMBL/GenBank/DDBJ databases">
        <authorList>
            <person name="Evans L.H."/>
            <person name="Alamgir A."/>
            <person name="Owens N."/>
            <person name="Weber N.D."/>
            <person name="Virtaneva K."/>
            <person name="Barbian K."/>
            <person name="Babar A."/>
            <person name="Rosenke K."/>
        </authorList>
    </citation>
    <scope>NUCLEOTIDE SEQUENCE [LARGE SCALE GENOMIC DNA]</scope>
    <source>
        <strain evidence="2 3">JL2886</strain>
    </source>
</reference>
<dbReference type="OrthoDB" id="7861868at2"/>